<dbReference type="Pfam" id="PF24436">
    <property type="entry name" value="INTS7_N"/>
    <property type="match status" value="1"/>
</dbReference>
<dbReference type="EMBL" id="GIIL01002790">
    <property type="protein sequence ID" value="NOV46516.1"/>
    <property type="molecule type" value="Transcribed_RNA"/>
</dbReference>
<reference evidence="10" key="1">
    <citation type="submission" date="2020-03" db="EMBL/GenBank/DDBJ databases">
        <title>Transcriptomic Profiling of the Digestive Tract of the Rat Flea, Xenopsylla cheopis, Following Blood Feeding and Infection with Yersinia pestis.</title>
        <authorList>
            <person name="Bland D.M."/>
            <person name="Martens C.A."/>
            <person name="Virtaneva K."/>
            <person name="Kanakabandi K."/>
            <person name="Long D."/>
            <person name="Rosenke R."/>
            <person name="Saturday G.A."/>
            <person name="Hoyt F.H."/>
            <person name="Bruno D.P."/>
            <person name="Ribeiro J.M.C."/>
            <person name="Hinnebusch J."/>
        </authorList>
    </citation>
    <scope>NUCLEOTIDE SEQUENCE</scope>
</reference>
<dbReference type="SUPFAM" id="SSF48371">
    <property type="entry name" value="ARM repeat"/>
    <property type="match status" value="1"/>
</dbReference>
<dbReference type="AlphaFoldDB" id="A0A6M2DKH7"/>
<keyword evidence="6" id="KW-0539">Nucleus</keyword>
<protein>
    <recommendedName>
        <fullName evidence="4">Integrator complex subunit 7</fullName>
    </recommendedName>
</protein>
<evidence type="ECO:0000256" key="2">
    <source>
        <dbReference type="ARBA" id="ARBA00004496"/>
    </source>
</evidence>
<feature type="domain" description="Integrator complex subunit 7 C-terminal" evidence="7">
    <location>
        <begin position="806"/>
        <end position="920"/>
    </location>
</feature>
<evidence type="ECO:0000256" key="3">
    <source>
        <dbReference type="ARBA" id="ARBA00008565"/>
    </source>
</evidence>
<comment type="similarity">
    <text evidence="3">Belongs to the Integrator subunit 7 family.</text>
</comment>
<evidence type="ECO:0000256" key="1">
    <source>
        <dbReference type="ARBA" id="ARBA00004123"/>
    </source>
</evidence>
<dbReference type="InterPro" id="IPR056517">
    <property type="entry name" value="INTS7_HB"/>
</dbReference>
<dbReference type="InterPro" id="IPR033060">
    <property type="entry name" value="INTS7"/>
</dbReference>
<accession>A0A6M2DKH7</accession>
<dbReference type="InterPro" id="IPR016024">
    <property type="entry name" value="ARM-type_fold"/>
</dbReference>
<dbReference type="PANTHER" id="PTHR13322:SF2">
    <property type="entry name" value="INTEGRATOR COMPLEX SUBUNIT 7"/>
    <property type="match status" value="1"/>
</dbReference>
<dbReference type="Pfam" id="PF24437">
    <property type="entry name" value="INTS7_HB"/>
    <property type="match status" value="1"/>
</dbReference>
<dbReference type="PANTHER" id="PTHR13322">
    <property type="entry name" value="C1ORF73 PROTEIN"/>
    <property type="match status" value="1"/>
</dbReference>
<dbReference type="InterPro" id="IPR054519">
    <property type="entry name" value="INTS7_C"/>
</dbReference>
<dbReference type="InterPro" id="IPR056516">
    <property type="entry name" value="INTS7_N"/>
</dbReference>
<keyword evidence="5" id="KW-0963">Cytoplasm</keyword>
<evidence type="ECO:0000256" key="6">
    <source>
        <dbReference type="ARBA" id="ARBA00023242"/>
    </source>
</evidence>
<comment type="subcellular location">
    <subcellularLocation>
        <location evidence="2">Cytoplasm</location>
    </subcellularLocation>
    <subcellularLocation>
        <location evidence="1">Nucleus</location>
    </subcellularLocation>
</comment>
<dbReference type="GO" id="GO:0032039">
    <property type="term" value="C:integrator complex"/>
    <property type="evidence" value="ECO:0007669"/>
    <property type="project" value="InterPro"/>
</dbReference>
<evidence type="ECO:0000259" key="8">
    <source>
        <dbReference type="Pfam" id="PF24436"/>
    </source>
</evidence>
<feature type="domain" description="Integrator complex subunit 7 helical bundle" evidence="9">
    <location>
        <begin position="533"/>
        <end position="719"/>
    </location>
</feature>
<evidence type="ECO:0000256" key="5">
    <source>
        <dbReference type="ARBA" id="ARBA00022490"/>
    </source>
</evidence>
<sequence>MLTTRYTESGLGEPEQDANTALTELDKALRATKIGDQCEAIVRFPRLFEKYPFPILVNSSLLKLAEVFRVGNNILRLWILKVCEQTDKHLDKILNIDEFVRRIFIVYSSNDPVARGLALRTLGAVARIIPEKEQVHHAIRQSLDSHNSVEVDAAITSAMQFAAQSKTFAVSMCGKMSDMIEEQATPDKRKLQLIPILRYMHHDAKTAALVRTLCLNLLSKYPAEDFIITTLESLTQLSISTMIDVPAQVSLLLLYLKDPRTMVRSKTLQCLKDLAVKGAVKWPLEAVQAIVHAGMNRKICARERSKILMVLLKLADSPVGCQVKITESDHLQTLLLDSLVHPDGETGCCALEVITCVLGHYYKENKGTELKLQSIEHSIKNHLEVQLVTAKTENILVRILKCAVELAALSEVHSQYFTKFMFGMLNQNPGYSVAQCLFVTEALAAISANSVGENPLLIYLCDIIKILKNNTSHSYSTEKETQFIERLFTLILQISLITKIEDSHKEQMTKTLDTVSMWSKYKIARCCARYGHHEMSYPLWKQLSEEVWSEHSHFWFDALYEMSLGESILQSGEIKATDGLNSSNKCVPDILNQSIIHYNRAITAMTATSSTAVPMSFQIDYLKLRLEFLQTLLQVTLSCYLVYTPPAYISQSVAQVNKDELLRYGPIIVELRKCVSLLKKSEEAYINLYQKSFDADHATLDLLQLLRYRSHVLAVSIERMCYTRDVHFDQFTSGDTTNPERRSLLQHCAMIKDLSNKFQASLVPGVAKMITPKNCASLLEQVALTCAAPFCMPRFFFQVLQSTSLKLNITPVPRVQGEPITHVPNTHLVVKVEGIVQYTLAAKSTFRTVAQVHLNLNSILQTKLGPNTDIKPSDGTQCLSQTVKPNHDYFSGSFLLTLGNPGLWIANIEATIIDEDGKVWKNGCRSSLTIKVLDDSSKNTSGPVPNRR</sequence>
<evidence type="ECO:0000256" key="4">
    <source>
        <dbReference type="ARBA" id="ARBA00015336"/>
    </source>
</evidence>
<feature type="domain" description="Integrator complex subunit 7 N-terminal" evidence="8">
    <location>
        <begin position="22"/>
        <end position="532"/>
    </location>
</feature>
<evidence type="ECO:0000259" key="7">
    <source>
        <dbReference type="Pfam" id="PF22965"/>
    </source>
</evidence>
<proteinExistence type="inferred from homology"/>
<name>A0A6M2DKH7_XENCH</name>
<dbReference type="GO" id="GO:0034472">
    <property type="term" value="P:snRNA 3'-end processing"/>
    <property type="evidence" value="ECO:0007669"/>
    <property type="project" value="TreeGrafter"/>
</dbReference>
<evidence type="ECO:0000313" key="10">
    <source>
        <dbReference type="EMBL" id="NOV46516.1"/>
    </source>
</evidence>
<dbReference type="Pfam" id="PF22965">
    <property type="entry name" value="INTS7_C"/>
    <property type="match status" value="1"/>
</dbReference>
<evidence type="ECO:0000259" key="9">
    <source>
        <dbReference type="Pfam" id="PF24437"/>
    </source>
</evidence>
<organism evidence="10">
    <name type="scientific">Xenopsylla cheopis</name>
    <name type="common">Oriental rat flea</name>
    <name type="synonym">Pulex cheopis</name>
    <dbReference type="NCBI Taxonomy" id="163159"/>
    <lineage>
        <taxon>Eukaryota</taxon>
        <taxon>Metazoa</taxon>
        <taxon>Ecdysozoa</taxon>
        <taxon>Arthropoda</taxon>
        <taxon>Hexapoda</taxon>
        <taxon>Insecta</taxon>
        <taxon>Pterygota</taxon>
        <taxon>Neoptera</taxon>
        <taxon>Endopterygota</taxon>
        <taxon>Siphonaptera</taxon>
        <taxon>Pulicidae</taxon>
        <taxon>Xenopsyllinae</taxon>
        <taxon>Xenopsylla</taxon>
    </lineage>
</organism>
<dbReference type="GO" id="GO:0005737">
    <property type="term" value="C:cytoplasm"/>
    <property type="evidence" value="ECO:0007669"/>
    <property type="project" value="UniProtKB-SubCell"/>
</dbReference>